<proteinExistence type="predicted"/>
<evidence type="ECO:0000313" key="1">
    <source>
        <dbReference type="EMBL" id="MBB2959498.1"/>
    </source>
</evidence>
<dbReference type="AlphaFoldDB" id="A0A7W4US85"/>
<dbReference type="RefSeq" id="WP_183626826.1">
    <property type="nucleotide sequence ID" value="NZ_JACHWJ010000011.1"/>
</dbReference>
<organism evidence="1 2">
    <name type="scientific">Pseudoclavibacter helvolus</name>
    <dbReference type="NCBI Taxonomy" id="255205"/>
    <lineage>
        <taxon>Bacteria</taxon>
        <taxon>Bacillati</taxon>
        <taxon>Actinomycetota</taxon>
        <taxon>Actinomycetes</taxon>
        <taxon>Micrococcales</taxon>
        <taxon>Microbacteriaceae</taxon>
        <taxon>Pseudoclavibacter</taxon>
    </lineage>
</organism>
<dbReference type="Proteomes" id="UP000545286">
    <property type="component" value="Unassembled WGS sequence"/>
</dbReference>
<name>A0A7W4US85_9MICO</name>
<gene>
    <name evidence="1" type="ORF">FHX72_003667</name>
</gene>
<reference evidence="1 2" key="1">
    <citation type="submission" date="2020-08" db="EMBL/GenBank/DDBJ databases">
        <title>Sequencing the genomes of 1000 actinobacteria strains.</title>
        <authorList>
            <person name="Klenk H.-P."/>
        </authorList>
    </citation>
    <scope>NUCLEOTIDE SEQUENCE [LARGE SCALE GENOMIC DNA]</scope>
    <source>
        <strain evidence="1 2">DSM 20419</strain>
    </source>
</reference>
<sequence>MSYGTVLLKGYARWLDANGFGTYREDGVFAPAERGIVVSAMPEAPTEVLSVTRYLPEYFRTYSGSRYLAATRVQLRFRLAAGNPLAGEDLFDRLFEAQDRQRLELGALSAHVHYLSFAPLGMDKNGRWAWTTNWQFTGIQAV</sequence>
<dbReference type="InterPro" id="IPR024411">
    <property type="entry name" value="Tail_terminator_phage"/>
</dbReference>
<protein>
    <submittedName>
        <fullName evidence="1">Uncharacterized protein</fullName>
    </submittedName>
</protein>
<comment type="caution">
    <text evidence="1">The sequence shown here is derived from an EMBL/GenBank/DDBJ whole genome shotgun (WGS) entry which is preliminary data.</text>
</comment>
<dbReference type="Pfam" id="PF12691">
    <property type="entry name" value="Phage_tail_terminator_6"/>
    <property type="match status" value="1"/>
</dbReference>
<evidence type="ECO:0000313" key="2">
    <source>
        <dbReference type="Proteomes" id="UP000545286"/>
    </source>
</evidence>
<keyword evidence="2" id="KW-1185">Reference proteome</keyword>
<dbReference type="EMBL" id="JACHWJ010000011">
    <property type="protein sequence ID" value="MBB2959498.1"/>
    <property type="molecule type" value="Genomic_DNA"/>
</dbReference>
<accession>A0A7W4US85</accession>